<accession>A0A371JWC2</accession>
<evidence type="ECO:0000259" key="6">
    <source>
        <dbReference type="PROSITE" id="PS50887"/>
    </source>
</evidence>
<dbReference type="Gene3D" id="3.30.70.270">
    <property type="match status" value="1"/>
</dbReference>
<dbReference type="GO" id="GO:0005886">
    <property type="term" value="C:plasma membrane"/>
    <property type="evidence" value="ECO:0007669"/>
    <property type="project" value="TreeGrafter"/>
</dbReference>
<dbReference type="InterPro" id="IPR029787">
    <property type="entry name" value="Nucleotide_cyclase"/>
</dbReference>
<dbReference type="AlphaFoldDB" id="A0A371JWC2"/>
<sequence>MSVTLYDVEALPGTAAASQRARLLVVDDQPINIRALHEVFSADHDVFMATNGAQALAFCRQTPPDLVLLDVVMPDMSGLEVCRALKADAQTESIPVIFVTSLDDPAEEAACWDAGGVDFITKPINALTVRNRVRAHLTLKLQSDLLRRMAWVDGLTGVANRRQFDERLEREWQRCRRAGQPLSASIVDIDHFKAYNDTYGHLAGDDCLRQVAAAIEGSLARAGDLVARTGGEEFTCLLPEIDLDGALTVVENVERAVRALGIVHAGSELGVVTVSIGVASARADGESTIAGLLTQADNGLYRAKRAGRARVCAADGDADASGA</sequence>
<reference evidence="7 8" key="1">
    <citation type="submission" date="2018-08" db="EMBL/GenBank/DDBJ databases">
        <title>Lysobacter sp. zong2l5, whole genome shotgun sequence.</title>
        <authorList>
            <person name="Zhang X."/>
            <person name="Feng G."/>
            <person name="Zhu H."/>
        </authorList>
    </citation>
    <scope>NUCLEOTIDE SEQUENCE [LARGE SCALE GENOMIC DNA]</scope>
    <source>
        <strain evidence="8">zong2l5</strain>
    </source>
</reference>
<evidence type="ECO:0000256" key="4">
    <source>
        <dbReference type="PROSITE-ProRule" id="PRU00169"/>
    </source>
</evidence>
<dbReference type="GO" id="GO:0000160">
    <property type="term" value="P:phosphorelay signal transduction system"/>
    <property type="evidence" value="ECO:0007669"/>
    <property type="project" value="InterPro"/>
</dbReference>
<gene>
    <name evidence="7" type="ORF">DX914_18990</name>
</gene>
<dbReference type="InterPro" id="IPR000160">
    <property type="entry name" value="GGDEF_dom"/>
</dbReference>
<dbReference type="Pfam" id="PF00990">
    <property type="entry name" value="GGDEF"/>
    <property type="match status" value="1"/>
</dbReference>
<dbReference type="PANTHER" id="PTHR45138">
    <property type="entry name" value="REGULATORY COMPONENTS OF SENSORY TRANSDUCTION SYSTEM"/>
    <property type="match status" value="1"/>
</dbReference>
<dbReference type="GO" id="GO:1902201">
    <property type="term" value="P:negative regulation of bacterial-type flagellum-dependent cell motility"/>
    <property type="evidence" value="ECO:0007669"/>
    <property type="project" value="TreeGrafter"/>
</dbReference>
<dbReference type="InterPro" id="IPR001789">
    <property type="entry name" value="Sig_transdc_resp-reg_receiver"/>
</dbReference>
<dbReference type="SMART" id="SM00448">
    <property type="entry name" value="REC"/>
    <property type="match status" value="1"/>
</dbReference>
<dbReference type="InterPro" id="IPR011006">
    <property type="entry name" value="CheY-like_superfamily"/>
</dbReference>
<dbReference type="EMBL" id="QTSU01000005">
    <property type="protein sequence ID" value="RDZ25952.1"/>
    <property type="molecule type" value="Genomic_DNA"/>
</dbReference>
<dbReference type="CDD" id="cd01949">
    <property type="entry name" value="GGDEF"/>
    <property type="match status" value="1"/>
</dbReference>
<dbReference type="Proteomes" id="UP000264492">
    <property type="component" value="Unassembled WGS sequence"/>
</dbReference>
<name>A0A371JWC2_9GAMM</name>
<evidence type="ECO:0000313" key="8">
    <source>
        <dbReference type="Proteomes" id="UP000264492"/>
    </source>
</evidence>
<evidence type="ECO:0000259" key="5">
    <source>
        <dbReference type="PROSITE" id="PS50110"/>
    </source>
</evidence>
<dbReference type="PROSITE" id="PS50887">
    <property type="entry name" value="GGDEF"/>
    <property type="match status" value="1"/>
</dbReference>
<evidence type="ECO:0000256" key="1">
    <source>
        <dbReference type="ARBA" id="ARBA00001946"/>
    </source>
</evidence>
<comment type="caution">
    <text evidence="7">The sequence shown here is derived from an EMBL/GenBank/DDBJ whole genome shotgun (WGS) entry which is preliminary data.</text>
</comment>
<proteinExistence type="predicted"/>
<dbReference type="SUPFAM" id="SSF55073">
    <property type="entry name" value="Nucleotide cyclase"/>
    <property type="match status" value="1"/>
</dbReference>
<dbReference type="EC" id="2.7.7.65" evidence="2"/>
<evidence type="ECO:0000313" key="7">
    <source>
        <dbReference type="EMBL" id="RDZ25952.1"/>
    </source>
</evidence>
<dbReference type="Pfam" id="PF00072">
    <property type="entry name" value="Response_reg"/>
    <property type="match status" value="1"/>
</dbReference>
<comment type="catalytic activity">
    <reaction evidence="3">
        <text>2 GTP = 3',3'-c-di-GMP + 2 diphosphate</text>
        <dbReference type="Rhea" id="RHEA:24898"/>
        <dbReference type="ChEBI" id="CHEBI:33019"/>
        <dbReference type="ChEBI" id="CHEBI:37565"/>
        <dbReference type="ChEBI" id="CHEBI:58805"/>
        <dbReference type="EC" id="2.7.7.65"/>
    </reaction>
</comment>
<dbReference type="FunFam" id="3.30.70.270:FF:000001">
    <property type="entry name" value="Diguanylate cyclase domain protein"/>
    <property type="match status" value="1"/>
</dbReference>
<protein>
    <recommendedName>
        <fullName evidence="2">diguanylate cyclase</fullName>
        <ecNumber evidence="2">2.7.7.65</ecNumber>
    </recommendedName>
</protein>
<keyword evidence="8" id="KW-1185">Reference proteome</keyword>
<keyword evidence="4" id="KW-0597">Phosphoprotein</keyword>
<organism evidence="7 8">
    <name type="scientific">Lysobacter silvisoli</name>
    <dbReference type="NCBI Taxonomy" id="2293254"/>
    <lineage>
        <taxon>Bacteria</taxon>
        <taxon>Pseudomonadati</taxon>
        <taxon>Pseudomonadota</taxon>
        <taxon>Gammaproteobacteria</taxon>
        <taxon>Lysobacterales</taxon>
        <taxon>Lysobacteraceae</taxon>
        <taxon>Lysobacter</taxon>
    </lineage>
</organism>
<dbReference type="SUPFAM" id="SSF52172">
    <property type="entry name" value="CheY-like"/>
    <property type="match status" value="1"/>
</dbReference>
<dbReference type="GO" id="GO:0043709">
    <property type="term" value="P:cell adhesion involved in single-species biofilm formation"/>
    <property type="evidence" value="ECO:0007669"/>
    <property type="project" value="TreeGrafter"/>
</dbReference>
<dbReference type="PROSITE" id="PS50110">
    <property type="entry name" value="RESPONSE_REGULATORY"/>
    <property type="match status" value="1"/>
</dbReference>
<dbReference type="GO" id="GO:0052621">
    <property type="term" value="F:diguanylate cyclase activity"/>
    <property type="evidence" value="ECO:0007669"/>
    <property type="project" value="UniProtKB-EC"/>
</dbReference>
<evidence type="ECO:0000256" key="3">
    <source>
        <dbReference type="ARBA" id="ARBA00034247"/>
    </source>
</evidence>
<dbReference type="OrthoDB" id="9803824at2"/>
<dbReference type="Gene3D" id="3.40.50.2300">
    <property type="match status" value="1"/>
</dbReference>
<evidence type="ECO:0000256" key="2">
    <source>
        <dbReference type="ARBA" id="ARBA00012528"/>
    </source>
</evidence>
<dbReference type="InterPro" id="IPR043128">
    <property type="entry name" value="Rev_trsase/Diguanyl_cyclase"/>
</dbReference>
<dbReference type="InterPro" id="IPR050469">
    <property type="entry name" value="Diguanylate_Cyclase"/>
</dbReference>
<dbReference type="SMART" id="SM00267">
    <property type="entry name" value="GGDEF"/>
    <property type="match status" value="1"/>
</dbReference>
<feature type="modified residue" description="4-aspartylphosphate" evidence="4">
    <location>
        <position position="70"/>
    </location>
</feature>
<feature type="domain" description="GGDEF" evidence="6">
    <location>
        <begin position="180"/>
        <end position="316"/>
    </location>
</feature>
<dbReference type="PANTHER" id="PTHR45138:SF9">
    <property type="entry name" value="DIGUANYLATE CYCLASE DGCM-RELATED"/>
    <property type="match status" value="1"/>
</dbReference>
<dbReference type="NCBIfam" id="TIGR00254">
    <property type="entry name" value="GGDEF"/>
    <property type="match status" value="1"/>
</dbReference>
<feature type="domain" description="Response regulatory" evidence="5">
    <location>
        <begin position="22"/>
        <end position="137"/>
    </location>
</feature>
<dbReference type="RefSeq" id="WP_115861778.1">
    <property type="nucleotide sequence ID" value="NZ_QTSU01000005.1"/>
</dbReference>
<comment type="cofactor">
    <cofactor evidence="1">
        <name>Mg(2+)</name>
        <dbReference type="ChEBI" id="CHEBI:18420"/>
    </cofactor>
</comment>